<evidence type="ECO:0000313" key="3">
    <source>
        <dbReference type="Proteomes" id="UP000013243"/>
    </source>
</evidence>
<dbReference type="RefSeq" id="WP_005653767.1">
    <property type="nucleotide sequence ID" value="NZ_CP015230.1"/>
</dbReference>
<dbReference type="Proteomes" id="UP000013243">
    <property type="component" value="Chromosome"/>
</dbReference>
<gene>
    <name evidence="2" type="ORF">K529_005150</name>
</gene>
<dbReference type="InterPro" id="IPR003587">
    <property type="entry name" value="Hint_dom_N"/>
</dbReference>
<evidence type="ECO:0000259" key="1">
    <source>
        <dbReference type="SMART" id="SM00306"/>
    </source>
</evidence>
<dbReference type="Gene3D" id="2.170.16.10">
    <property type="entry name" value="Hedgehog/Intein (Hint) domain"/>
    <property type="match status" value="1"/>
</dbReference>
<dbReference type="OrthoDB" id="6305173at2"/>
<dbReference type="SMART" id="SM00306">
    <property type="entry name" value="HintN"/>
    <property type="match status" value="1"/>
</dbReference>
<dbReference type="GeneID" id="28249196"/>
<dbReference type="AlphaFoldDB" id="A0A1B1A0X8"/>
<organism evidence="2 3">
    <name type="scientific">Tritonibacter mobilis F1926</name>
    <dbReference type="NCBI Taxonomy" id="1265309"/>
    <lineage>
        <taxon>Bacteria</taxon>
        <taxon>Pseudomonadati</taxon>
        <taxon>Pseudomonadota</taxon>
        <taxon>Alphaproteobacteria</taxon>
        <taxon>Rhodobacterales</taxon>
        <taxon>Paracoccaceae</taxon>
        <taxon>Tritonibacter</taxon>
    </lineage>
</organism>
<reference evidence="2 3" key="1">
    <citation type="journal article" date="2016" name="ISME J.">
        <title>Global occurrence and heterogeneity of the Roseobacter-clade species Ruegeria mobilis.</title>
        <authorList>
            <person name="Sonnenschein E."/>
            <person name="Gram L."/>
        </authorList>
    </citation>
    <scope>NUCLEOTIDE SEQUENCE [LARGE SCALE GENOMIC DNA]</scope>
    <source>
        <strain evidence="2 3">F1926</strain>
    </source>
</reference>
<dbReference type="KEGG" id="rmb:K529_005150"/>
<feature type="domain" description="Hint" evidence="1">
    <location>
        <begin position="148"/>
        <end position="257"/>
    </location>
</feature>
<accession>A0A1B1A0X8</accession>
<proteinExistence type="predicted"/>
<dbReference type="EMBL" id="CP015230">
    <property type="protein sequence ID" value="ANP40148.1"/>
    <property type="molecule type" value="Genomic_DNA"/>
</dbReference>
<dbReference type="CDD" id="cd00081">
    <property type="entry name" value="Hint"/>
    <property type="match status" value="1"/>
</dbReference>
<sequence length="338" mass="36984">MIDVTDDTISLYALPAYPAEQFCVDIGANSGDPVGLLDELVMDDIYELSSPARLQRLAFTVSAEGAISLHSDSEMGQPEAVLYLDCAITLMPDLGSAIEALIAVEVDTAGVITAVYLIPQAPLSAGTGYRLVRADRARVWERLAQLSCVAFSRGTHITMGTGEQRAIETLKPGDRVLTRNSGARTITWVGQTTVRAVGEMAPILIREGALNNARDLLVSPDHRLMIYQRSDVLGTGRHELMIRARDLVNGDSVVVQDGGFIDYYQILFDHHHIIYAEGIAAESMLVDAVTRPALPEDIQRKVATPRRHGTRGDHGLEIRRPLLQRPDAVELLKRASLR</sequence>
<protein>
    <recommendedName>
        <fullName evidence="1">Hint domain-containing protein</fullName>
    </recommendedName>
</protein>
<evidence type="ECO:0000313" key="2">
    <source>
        <dbReference type="EMBL" id="ANP40148.1"/>
    </source>
</evidence>
<dbReference type="SUPFAM" id="SSF51294">
    <property type="entry name" value="Hedgehog/intein (Hint) domain"/>
    <property type="match status" value="1"/>
</dbReference>
<name>A0A1B1A0X8_9RHOB</name>
<dbReference type="InterPro" id="IPR036844">
    <property type="entry name" value="Hint_dom_sf"/>
</dbReference>
<dbReference type="STRING" id="1265309.K529_005150"/>
<dbReference type="Pfam" id="PF13403">
    <property type="entry name" value="Hint_2"/>
    <property type="match status" value="1"/>
</dbReference>
<dbReference type="InterPro" id="IPR028992">
    <property type="entry name" value="Hedgehog/Intein_dom"/>
</dbReference>